<dbReference type="GO" id="GO:0000150">
    <property type="term" value="F:DNA strand exchange activity"/>
    <property type="evidence" value="ECO:0007669"/>
    <property type="project" value="InterPro"/>
</dbReference>
<protein>
    <submittedName>
        <fullName evidence="8">Putative resolvase</fullName>
    </submittedName>
</protein>
<dbReference type="InterPro" id="IPR006119">
    <property type="entry name" value="Resolv_N"/>
</dbReference>
<evidence type="ECO:0000256" key="1">
    <source>
        <dbReference type="ARBA" id="ARBA00022908"/>
    </source>
</evidence>
<evidence type="ECO:0000256" key="3">
    <source>
        <dbReference type="ARBA" id="ARBA00023172"/>
    </source>
</evidence>
<reference evidence="8" key="1">
    <citation type="journal article" date="2008" name="Appl. Environ. Microbiol.">
        <title>Discovery of the autonomously replicating plasmid pMF1 from Myxococcus fulvus and development of a gene cloning system in Myxococcus xanthus.</title>
        <authorList>
            <person name="Zhao J.Y."/>
            <person name="Zhong L."/>
            <person name="Shen M.J."/>
            <person name="Xia Z.J."/>
            <person name="Cheng Q.X."/>
            <person name="Sun X."/>
            <person name="Zhao G.P."/>
            <person name="Li Y.Z."/>
            <person name="Qin Z.J."/>
        </authorList>
    </citation>
    <scope>NUCLEOTIDE SEQUENCE</scope>
    <source>
        <strain evidence="8">124B02</strain>
        <plasmid evidence="8">pMF1</plasmid>
    </source>
</reference>
<accession>B0YR25</accession>
<dbReference type="CDD" id="cd03768">
    <property type="entry name" value="SR_ResInv"/>
    <property type="match status" value="1"/>
</dbReference>
<feature type="compositionally biased region" description="Basic and acidic residues" evidence="6">
    <location>
        <begin position="252"/>
        <end position="265"/>
    </location>
</feature>
<keyword evidence="1" id="KW-0229">DNA integration</keyword>
<geneLocation type="plasmid" evidence="8">
    <name>pMF1</name>
</geneLocation>
<organism evidence="8">
    <name type="scientific">Myxococcus fulvus</name>
    <dbReference type="NCBI Taxonomy" id="33"/>
    <lineage>
        <taxon>Bacteria</taxon>
        <taxon>Pseudomonadati</taxon>
        <taxon>Myxococcota</taxon>
        <taxon>Myxococcia</taxon>
        <taxon>Myxococcales</taxon>
        <taxon>Cystobacterineae</taxon>
        <taxon>Myxococcaceae</taxon>
        <taxon>Myxococcus</taxon>
    </lineage>
</organism>
<feature type="region of interest" description="Disordered" evidence="6">
    <location>
        <begin position="252"/>
        <end position="274"/>
    </location>
</feature>
<evidence type="ECO:0000256" key="6">
    <source>
        <dbReference type="SAM" id="MobiDB-lite"/>
    </source>
</evidence>
<evidence type="ECO:0000256" key="5">
    <source>
        <dbReference type="PROSITE-ProRule" id="PRU10137"/>
    </source>
</evidence>
<dbReference type="SMART" id="SM00857">
    <property type="entry name" value="Resolvase"/>
    <property type="match status" value="1"/>
</dbReference>
<feature type="region of interest" description="Disordered" evidence="6">
    <location>
        <begin position="1"/>
        <end position="30"/>
    </location>
</feature>
<keyword evidence="8" id="KW-0614">Plasmid</keyword>
<dbReference type="Pfam" id="PF00239">
    <property type="entry name" value="Resolvase"/>
    <property type="match status" value="1"/>
</dbReference>
<proteinExistence type="predicted"/>
<evidence type="ECO:0000256" key="2">
    <source>
        <dbReference type="ARBA" id="ARBA00023125"/>
    </source>
</evidence>
<dbReference type="GO" id="GO:0003677">
    <property type="term" value="F:DNA binding"/>
    <property type="evidence" value="ECO:0007669"/>
    <property type="project" value="UniProtKB-KW"/>
</dbReference>
<dbReference type="EMBL" id="EU137666">
    <property type="protein sequence ID" value="ABX46799.1"/>
    <property type="molecule type" value="Genomic_DNA"/>
</dbReference>
<evidence type="ECO:0000256" key="4">
    <source>
        <dbReference type="PIRSR" id="PIRSR606118-50"/>
    </source>
</evidence>
<keyword evidence="3" id="KW-0233">DNA recombination</keyword>
<dbReference type="PROSITE" id="PS51736">
    <property type="entry name" value="RECOMBINASES_3"/>
    <property type="match status" value="1"/>
</dbReference>
<feature type="domain" description="Resolvase/invertase-type recombinase catalytic" evidence="7">
    <location>
        <begin position="54"/>
        <end position="197"/>
    </location>
</feature>
<dbReference type="AlphaFoldDB" id="B0YR25"/>
<evidence type="ECO:0000313" key="8">
    <source>
        <dbReference type="EMBL" id="ABX46799.1"/>
    </source>
</evidence>
<dbReference type="PROSITE" id="PS00397">
    <property type="entry name" value="RECOMBINASES_1"/>
    <property type="match status" value="1"/>
</dbReference>
<evidence type="ECO:0000259" key="7">
    <source>
        <dbReference type="PROSITE" id="PS51736"/>
    </source>
</evidence>
<dbReference type="GO" id="GO:0015074">
    <property type="term" value="P:DNA integration"/>
    <property type="evidence" value="ECO:0007669"/>
    <property type="project" value="UniProtKB-KW"/>
</dbReference>
<name>B0YR25_MYXFU</name>
<dbReference type="InterPro" id="IPR006118">
    <property type="entry name" value="Recombinase_CS"/>
</dbReference>
<dbReference type="InterPro" id="IPR036162">
    <property type="entry name" value="Resolvase-like_N_sf"/>
</dbReference>
<feature type="active site" description="O-(5'-phospho-DNA)-serine intermediate" evidence="4 5">
    <location>
        <position position="62"/>
    </location>
</feature>
<dbReference type="InterPro" id="IPR050639">
    <property type="entry name" value="SSR_resolvase"/>
</dbReference>
<dbReference type="PANTHER" id="PTHR30461:SF2">
    <property type="entry name" value="SERINE RECOMBINASE PINE-RELATED"/>
    <property type="match status" value="1"/>
</dbReference>
<dbReference type="Gene3D" id="3.40.50.1390">
    <property type="entry name" value="Resolvase, N-terminal catalytic domain"/>
    <property type="match status" value="1"/>
</dbReference>
<dbReference type="SUPFAM" id="SSF53041">
    <property type="entry name" value="Resolvase-like"/>
    <property type="match status" value="1"/>
</dbReference>
<feature type="compositionally biased region" description="Basic residues" evidence="6">
    <location>
        <begin position="1"/>
        <end position="27"/>
    </location>
</feature>
<sequence length="274" mass="30043">MSRGKGARRKPARGKAKTSRGLKVQKSRHLDIQKSRHLDVQMGLFVGEPRARLPAALYLRVSSAEQTVENQREPLLRLAEARGWEPTLYVETVSGSGKKRRPVFERMMLDAKAGKVRAVAVTALDRLGRSLGTVVETLNILHAAGAVVVSIREGIDTTTPGPVQTLLLGLFAALGQVELQLNRERTQAGLERARKFGTKSGRPIGRPRLDAELLRKASLLVDGGETVRQAALTAGVSKTTLQNYRREELAKRAEAERQAHEDVARMARGVARNP</sequence>
<gene>
    <name evidence="8" type="ORF">pMF1.16</name>
</gene>
<dbReference type="PANTHER" id="PTHR30461">
    <property type="entry name" value="DNA-INVERTASE FROM LAMBDOID PROPHAGE"/>
    <property type="match status" value="1"/>
</dbReference>
<keyword evidence="2" id="KW-0238">DNA-binding</keyword>